<comment type="caution">
    <text evidence="2">The sequence shown here is derived from an EMBL/GenBank/DDBJ whole genome shotgun (WGS) entry which is preliminary data.</text>
</comment>
<dbReference type="EMBL" id="PJQY01003700">
    <property type="protein sequence ID" value="PQM35240.1"/>
    <property type="molecule type" value="Genomic_DNA"/>
</dbReference>
<organism evidence="2 3">
    <name type="scientific">Prunus yedoensis var. nudiflora</name>
    <dbReference type="NCBI Taxonomy" id="2094558"/>
    <lineage>
        <taxon>Eukaryota</taxon>
        <taxon>Viridiplantae</taxon>
        <taxon>Streptophyta</taxon>
        <taxon>Embryophyta</taxon>
        <taxon>Tracheophyta</taxon>
        <taxon>Spermatophyta</taxon>
        <taxon>Magnoliopsida</taxon>
        <taxon>eudicotyledons</taxon>
        <taxon>Gunneridae</taxon>
        <taxon>Pentapetalae</taxon>
        <taxon>rosids</taxon>
        <taxon>fabids</taxon>
        <taxon>Rosales</taxon>
        <taxon>Rosaceae</taxon>
        <taxon>Amygdaloideae</taxon>
        <taxon>Amygdaleae</taxon>
        <taxon>Prunus</taxon>
    </lineage>
</organism>
<gene>
    <name evidence="2" type="ORF">Pyn_00302</name>
</gene>
<keyword evidence="3" id="KW-1185">Reference proteome</keyword>
<evidence type="ECO:0000256" key="1">
    <source>
        <dbReference type="SAM" id="MobiDB-lite"/>
    </source>
</evidence>
<feature type="region of interest" description="Disordered" evidence="1">
    <location>
        <begin position="1"/>
        <end position="52"/>
    </location>
</feature>
<dbReference type="AlphaFoldDB" id="A0A314UD78"/>
<sequence>MAWLRRGPSDSVSEEEEAPVNPNDSGRGPWDGGDSARANLDSPLGPINDPMMGTVTNHDSTLIAGETYVGGAAVEENQSEENEKLIGAINAGLVVPTVADCNTDSTHSSSYSDVNVGLTQDPPTYTLLATNCSRGGNADGMAAD</sequence>
<accession>A0A314UD78</accession>
<name>A0A314UD78_PRUYE</name>
<protein>
    <submittedName>
        <fullName evidence="2">Uncharacterized protein</fullName>
    </submittedName>
</protein>
<proteinExistence type="predicted"/>
<evidence type="ECO:0000313" key="3">
    <source>
        <dbReference type="Proteomes" id="UP000250321"/>
    </source>
</evidence>
<evidence type="ECO:0000313" key="2">
    <source>
        <dbReference type="EMBL" id="PQM35240.1"/>
    </source>
</evidence>
<dbReference type="Proteomes" id="UP000250321">
    <property type="component" value="Unassembled WGS sequence"/>
</dbReference>
<reference evidence="2 3" key="1">
    <citation type="submission" date="2018-02" db="EMBL/GenBank/DDBJ databases">
        <title>Draft genome of wild Prunus yedoensis var. nudiflora.</title>
        <authorList>
            <person name="Baek S."/>
            <person name="Kim J.-H."/>
            <person name="Choi K."/>
            <person name="Kim G.-B."/>
            <person name="Cho A."/>
            <person name="Jang H."/>
            <person name="Shin C.-H."/>
            <person name="Yu H.-J."/>
            <person name="Mun J.-H."/>
        </authorList>
    </citation>
    <scope>NUCLEOTIDE SEQUENCE [LARGE SCALE GENOMIC DNA]</scope>
    <source>
        <strain evidence="3">cv. Jeju island</strain>
        <tissue evidence="2">Leaf</tissue>
    </source>
</reference>